<dbReference type="Proteomes" id="UP000886998">
    <property type="component" value="Unassembled WGS sequence"/>
</dbReference>
<sequence>PSYEYVILKIAFGLWRLITQC</sequence>
<dbReference type="EMBL" id="BMAV01014236">
    <property type="protein sequence ID" value="GFY62497.1"/>
    <property type="molecule type" value="Genomic_DNA"/>
</dbReference>
<keyword evidence="2" id="KW-1185">Reference proteome</keyword>
<comment type="caution">
    <text evidence="1">The sequence shown here is derived from an EMBL/GenBank/DDBJ whole genome shotgun (WGS) entry which is preliminary data.</text>
</comment>
<accession>A0A8X7CEZ4</accession>
<protein>
    <submittedName>
        <fullName evidence="1">Uncharacterized protein</fullName>
    </submittedName>
</protein>
<dbReference type="AlphaFoldDB" id="A0A8X7CEZ4"/>
<reference evidence="1" key="1">
    <citation type="submission" date="2020-08" db="EMBL/GenBank/DDBJ databases">
        <title>Multicomponent nature underlies the extraordinary mechanical properties of spider dragline silk.</title>
        <authorList>
            <person name="Kono N."/>
            <person name="Nakamura H."/>
            <person name="Mori M."/>
            <person name="Yoshida Y."/>
            <person name="Ohtoshi R."/>
            <person name="Malay A.D."/>
            <person name="Moran D.A.P."/>
            <person name="Tomita M."/>
            <person name="Numata K."/>
            <person name="Arakawa K."/>
        </authorList>
    </citation>
    <scope>NUCLEOTIDE SEQUENCE</scope>
</reference>
<evidence type="ECO:0000313" key="2">
    <source>
        <dbReference type="Proteomes" id="UP000886998"/>
    </source>
</evidence>
<feature type="non-terminal residue" evidence="1">
    <location>
        <position position="21"/>
    </location>
</feature>
<organism evidence="1 2">
    <name type="scientific">Trichonephila inaurata madagascariensis</name>
    <dbReference type="NCBI Taxonomy" id="2747483"/>
    <lineage>
        <taxon>Eukaryota</taxon>
        <taxon>Metazoa</taxon>
        <taxon>Ecdysozoa</taxon>
        <taxon>Arthropoda</taxon>
        <taxon>Chelicerata</taxon>
        <taxon>Arachnida</taxon>
        <taxon>Araneae</taxon>
        <taxon>Araneomorphae</taxon>
        <taxon>Entelegynae</taxon>
        <taxon>Araneoidea</taxon>
        <taxon>Nephilidae</taxon>
        <taxon>Trichonephila</taxon>
        <taxon>Trichonephila inaurata</taxon>
    </lineage>
</organism>
<gene>
    <name evidence="1" type="ORF">TNIN_478031</name>
</gene>
<proteinExistence type="predicted"/>
<evidence type="ECO:0000313" key="1">
    <source>
        <dbReference type="EMBL" id="GFY62497.1"/>
    </source>
</evidence>
<name>A0A8X7CEZ4_9ARAC</name>